<name>A0A642C4J2_BACOV</name>
<dbReference type="Proteomes" id="UP000435985">
    <property type="component" value="Unassembled WGS sequence"/>
</dbReference>
<gene>
    <name evidence="2" type="ORF">F3B98_30120</name>
</gene>
<evidence type="ECO:0000256" key="1">
    <source>
        <dbReference type="SAM" id="SignalP"/>
    </source>
</evidence>
<dbReference type="EMBL" id="VWFO01000391">
    <property type="protein sequence ID" value="KAA4653269.1"/>
    <property type="molecule type" value="Genomic_DNA"/>
</dbReference>
<keyword evidence="1" id="KW-0732">Signal</keyword>
<protein>
    <submittedName>
        <fullName evidence="2">Uncharacterized protein</fullName>
    </submittedName>
</protein>
<reference evidence="2 3" key="1">
    <citation type="journal article" date="2019" name="Nat. Med.">
        <title>A library of human gut bacterial isolates paired with longitudinal multiomics data enables mechanistic microbiome research.</title>
        <authorList>
            <person name="Poyet M."/>
            <person name="Groussin M."/>
            <person name="Gibbons S.M."/>
            <person name="Avila-Pacheco J."/>
            <person name="Jiang X."/>
            <person name="Kearney S.M."/>
            <person name="Perrotta A.R."/>
            <person name="Berdy B."/>
            <person name="Zhao S."/>
            <person name="Lieberman T.D."/>
            <person name="Swanson P.K."/>
            <person name="Smith M."/>
            <person name="Roesemann S."/>
            <person name="Alexander J.E."/>
            <person name="Rich S.A."/>
            <person name="Livny J."/>
            <person name="Vlamakis H."/>
            <person name="Clish C."/>
            <person name="Bullock K."/>
            <person name="Deik A."/>
            <person name="Scott J."/>
            <person name="Pierce K.A."/>
            <person name="Xavier R.J."/>
            <person name="Alm E.J."/>
        </authorList>
    </citation>
    <scope>NUCLEOTIDE SEQUENCE [LARGE SCALE GENOMIC DNA]</scope>
    <source>
        <strain evidence="2 3">BIOML-A14</strain>
    </source>
</reference>
<feature type="signal peptide" evidence="1">
    <location>
        <begin position="1"/>
        <end position="22"/>
    </location>
</feature>
<proteinExistence type="predicted"/>
<feature type="chain" id="PRO_5024950463" evidence="1">
    <location>
        <begin position="23"/>
        <end position="94"/>
    </location>
</feature>
<organism evidence="2 3">
    <name type="scientific">Bacteroides ovatus</name>
    <dbReference type="NCBI Taxonomy" id="28116"/>
    <lineage>
        <taxon>Bacteria</taxon>
        <taxon>Pseudomonadati</taxon>
        <taxon>Bacteroidota</taxon>
        <taxon>Bacteroidia</taxon>
        <taxon>Bacteroidales</taxon>
        <taxon>Bacteroidaceae</taxon>
        <taxon>Bacteroides</taxon>
    </lineage>
</organism>
<comment type="caution">
    <text evidence="2">The sequence shown here is derived from an EMBL/GenBank/DDBJ whole genome shotgun (WGS) entry which is preliminary data.</text>
</comment>
<evidence type="ECO:0000313" key="2">
    <source>
        <dbReference type="EMBL" id="KAA4653269.1"/>
    </source>
</evidence>
<feature type="non-terminal residue" evidence="2">
    <location>
        <position position="94"/>
    </location>
</feature>
<evidence type="ECO:0000313" key="3">
    <source>
        <dbReference type="Proteomes" id="UP000435985"/>
    </source>
</evidence>
<accession>A0A642C4J2</accession>
<dbReference type="AlphaFoldDB" id="A0A642C4J2"/>
<sequence length="94" mass="10451">MKQISKVFLACACSLSGLTTQAQDQTVWSNDFSNASQPLNMVGRGVCRVNDGVFHSRSAYALFGNPEWKDYTLSFKARAPKDAEQVQIWAGFRT</sequence>